<organism evidence="2 3">
    <name type="scientific">Paenibacillus cineris</name>
    <dbReference type="NCBI Taxonomy" id="237530"/>
    <lineage>
        <taxon>Bacteria</taxon>
        <taxon>Bacillati</taxon>
        <taxon>Bacillota</taxon>
        <taxon>Bacilli</taxon>
        <taxon>Bacillales</taxon>
        <taxon>Paenibacillaceae</taxon>
        <taxon>Paenibacillus</taxon>
    </lineage>
</organism>
<feature type="transmembrane region" description="Helical" evidence="1">
    <location>
        <begin position="158"/>
        <end position="175"/>
    </location>
</feature>
<gene>
    <name evidence="2" type="ORF">J21TS7_62660</name>
</gene>
<feature type="transmembrane region" description="Helical" evidence="1">
    <location>
        <begin position="56"/>
        <end position="76"/>
    </location>
</feature>
<evidence type="ECO:0000313" key="3">
    <source>
        <dbReference type="Proteomes" id="UP000676601"/>
    </source>
</evidence>
<dbReference type="EMBL" id="BORU01000005">
    <property type="protein sequence ID" value="GIO57948.1"/>
    <property type="molecule type" value="Genomic_DNA"/>
</dbReference>
<sequence length="204" mass="23818">MEALGFMFFSTVETFSMYVFIMSVFRYKMTDYIWQALIVILLANVQSFILRNELSVPYLAPLITILIFIFLFTTVVKIPVIWSAIMTIIGYVFYALVQTVYVSFLFGSVREAQSTDWNGYMLQLISAVTVYLISWVLYKFGLGFSFDMEKLRLKFEHILVLSLIVICWALISVILFYNHIWLNVLFFAASFAVFIYYAIKKETV</sequence>
<comment type="caution">
    <text evidence="2">The sequence shown here is derived from an EMBL/GenBank/DDBJ whole genome shotgun (WGS) entry which is preliminary data.</text>
</comment>
<keyword evidence="1" id="KW-1133">Transmembrane helix</keyword>
<dbReference type="Proteomes" id="UP000676601">
    <property type="component" value="Unassembled WGS sequence"/>
</dbReference>
<dbReference type="RefSeq" id="WP_212985968.1">
    <property type="nucleotide sequence ID" value="NZ_BORU01000005.1"/>
</dbReference>
<feature type="transmembrane region" description="Helical" evidence="1">
    <location>
        <begin position="181"/>
        <end position="199"/>
    </location>
</feature>
<protein>
    <submittedName>
        <fullName evidence="2">Uncharacterized protein</fullName>
    </submittedName>
</protein>
<feature type="transmembrane region" description="Helical" evidence="1">
    <location>
        <begin position="32"/>
        <end position="50"/>
    </location>
</feature>
<keyword evidence="3" id="KW-1185">Reference proteome</keyword>
<reference evidence="2 3" key="1">
    <citation type="submission" date="2021-03" db="EMBL/GenBank/DDBJ databases">
        <title>Antimicrobial resistance genes in bacteria isolated from Japanese honey, and their potential for conferring macrolide and lincosamide resistance in the American foulbrood pathogen Paenibacillus larvae.</title>
        <authorList>
            <person name="Okamoto M."/>
            <person name="Kumagai M."/>
            <person name="Kanamori H."/>
            <person name="Takamatsu D."/>
        </authorList>
    </citation>
    <scope>NUCLEOTIDE SEQUENCE [LARGE SCALE GENOMIC DNA]</scope>
    <source>
        <strain evidence="2 3">J21TS7</strain>
    </source>
</reference>
<feature type="transmembrane region" description="Helical" evidence="1">
    <location>
        <begin position="88"/>
        <end position="108"/>
    </location>
</feature>
<name>A0ABQ4LN61_9BACL</name>
<keyword evidence="1" id="KW-0472">Membrane</keyword>
<proteinExistence type="predicted"/>
<evidence type="ECO:0000313" key="2">
    <source>
        <dbReference type="EMBL" id="GIO57948.1"/>
    </source>
</evidence>
<keyword evidence="1" id="KW-0812">Transmembrane</keyword>
<accession>A0ABQ4LN61</accession>
<feature type="transmembrane region" description="Helical" evidence="1">
    <location>
        <begin position="6"/>
        <end position="25"/>
    </location>
</feature>
<evidence type="ECO:0000256" key="1">
    <source>
        <dbReference type="SAM" id="Phobius"/>
    </source>
</evidence>
<feature type="transmembrane region" description="Helical" evidence="1">
    <location>
        <begin position="120"/>
        <end position="138"/>
    </location>
</feature>